<reference evidence="2" key="1">
    <citation type="submission" date="2014-01" db="EMBL/GenBank/DDBJ databases">
        <authorList>
            <person name="Brown-Elliot B."/>
            <person name="Wallace R."/>
            <person name="Lenaerts A."/>
            <person name="Ordway D."/>
            <person name="DeGroote M.A."/>
            <person name="Parker T."/>
            <person name="Sizemore C."/>
            <person name="Tallon L.J."/>
            <person name="Sadzewicz L.K."/>
            <person name="Sengamalay N."/>
            <person name="Fraser C.M."/>
            <person name="Hine E."/>
            <person name="Shefchek K.A."/>
            <person name="Das S.P."/>
            <person name="Tettelin H."/>
        </authorList>
    </citation>
    <scope>NUCLEOTIDE SEQUENCE [LARGE SCALE GENOMIC DNA]</scope>
    <source>
        <strain evidence="2">4042</strain>
    </source>
</reference>
<feature type="compositionally biased region" description="Basic and acidic residues" evidence="1">
    <location>
        <begin position="14"/>
        <end position="35"/>
    </location>
</feature>
<protein>
    <submittedName>
        <fullName evidence="2">Uncharacterized protein</fullName>
    </submittedName>
</protein>
<organism evidence="2">
    <name type="scientific">Mycobacterium xenopi 4042</name>
    <dbReference type="NCBI Taxonomy" id="1299334"/>
    <lineage>
        <taxon>Bacteria</taxon>
        <taxon>Bacillati</taxon>
        <taxon>Actinomycetota</taxon>
        <taxon>Actinomycetes</taxon>
        <taxon>Mycobacteriales</taxon>
        <taxon>Mycobacteriaceae</taxon>
        <taxon>Mycobacterium</taxon>
    </lineage>
</organism>
<feature type="region of interest" description="Disordered" evidence="1">
    <location>
        <begin position="1"/>
        <end position="36"/>
    </location>
</feature>
<dbReference type="AlphaFoldDB" id="X8AG55"/>
<sequence length="68" mass="7172">MHRKAVPTGLRPATVDHRSWGKAYDRGDDSPDQRKPVAVAERVAPVISPGPLVPVPDFGPSTACGAGR</sequence>
<accession>X8AG55</accession>
<comment type="caution">
    <text evidence="2">The sequence shown here is derived from an EMBL/GenBank/DDBJ whole genome shotgun (WGS) entry which is preliminary data.</text>
</comment>
<evidence type="ECO:0000313" key="2">
    <source>
        <dbReference type="EMBL" id="EUA30003.1"/>
    </source>
</evidence>
<dbReference type="EMBL" id="JAOB01000060">
    <property type="protein sequence ID" value="EUA30003.1"/>
    <property type="molecule type" value="Genomic_DNA"/>
</dbReference>
<proteinExistence type="predicted"/>
<gene>
    <name evidence="2" type="ORF">I553_4258</name>
</gene>
<name>X8AG55_MYCXE</name>
<evidence type="ECO:0000256" key="1">
    <source>
        <dbReference type="SAM" id="MobiDB-lite"/>
    </source>
</evidence>